<reference evidence="1 2" key="2">
    <citation type="journal article" date="2012" name="J. Bacteriol.">
        <title>Complete Genome Sequence of Rahnella sp. Strain Y9602, a Gammaproteobacterium Isolate from Metal- and Radionuclide-Contaminated Soil.</title>
        <authorList>
            <person name="Martinez R.J."/>
            <person name="Bruce D."/>
            <person name="Detter C."/>
            <person name="Goodwin L.A."/>
            <person name="Han J."/>
            <person name="Han C.S."/>
            <person name="Held B."/>
            <person name="Land M.L."/>
            <person name="Mikhailova N."/>
            <person name="Nolan M."/>
            <person name="Pennacchio L."/>
            <person name="Pitluck S."/>
            <person name="Tapia R."/>
            <person name="Woyke T."/>
            <person name="Sobecky P.A."/>
        </authorList>
    </citation>
    <scope>NUCLEOTIDE SEQUENCE [LARGE SCALE GENOMIC DNA]</scope>
    <source>
        <strain evidence="1 2">Y9602</strain>
    </source>
</reference>
<dbReference type="Proteomes" id="UP000007257">
    <property type="component" value="Chromosome"/>
</dbReference>
<sequence>MSLSPAQRHNARIAAETKLRQRQALEGADSLHVLSAALANDVDMLHGLTLAQKVALKRDELLPRWMPTVEKYLNGGEVYRNPILAWCVIWLFDVGDMDAALNLADIAIEQGQETPPELKSNFPTFVADTVLKWAEVQARDGHPVEPYFSRTFTDVAEKWELYEVIQAKWFKFAGMRQLFDEHGVPRATATDDVGLLQSVDALLARAEKLHSQCGVGTMRKQIAARVRYLEKQSGAKK</sequence>
<dbReference type="InterPro" id="IPR010270">
    <property type="entry name" value="Phage_P2_GpM"/>
</dbReference>
<evidence type="ECO:0000313" key="2">
    <source>
        <dbReference type="Proteomes" id="UP000007257"/>
    </source>
</evidence>
<accession>A0A0H3FBA2</accession>
<dbReference type="Pfam" id="PF05944">
    <property type="entry name" value="Phage_term_smal"/>
    <property type="match status" value="1"/>
</dbReference>
<dbReference type="eggNOG" id="ENOG502Z8V2">
    <property type="taxonomic scope" value="Bacteria"/>
</dbReference>
<dbReference type="AlphaFoldDB" id="A0A0H3FBA2"/>
<dbReference type="EMBL" id="CP002505">
    <property type="protein sequence ID" value="ADW74144.1"/>
    <property type="molecule type" value="Genomic_DNA"/>
</dbReference>
<evidence type="ECO:0000313" key="1">
    <source>
        <dbReference type="EMBL" id="ADW74144.1"/>
    </source>
</evidence>
<organism evidence="1 2">
    <name type="scientific">Rahnella sp. (strain Y9602)</name>
    <dbReference type="NCBI Taxonomy" id="2703885"/>
    <lineage>
        <taxon>Bacteria</taxon>
        <taxon>Pseudomonadati</taxon>
        <taxon>Pseudomonadota</taxon>
        <taxon>Gammaproteobacteria</taxon>
        <taxon>Enterobacterales</taxon>
        <taxon>Yersiniaceae</taxon>
        <taxon>Rahnella</taxon>
    </lineage>
</organism>
<dbReference type="HOGENOM" id="CLU_076316_2_0_6"/>
<name>A0A0H3FBA2_RAHSY</name>
<reference evidence="2" key="1">
    <citation type="submission" date="2011-01" db="EMBL/GenBank/DDBJ databases">
        <title>Complete sequence of chromosome of Rahnella sp. Y9602.</title>
        <authorList>
            <consortium name="US DOE Joint Genome Institute"/>
            <person name="Lucas S."/>
            <person name="Copeland A."/>
            <person name="Lapidus A."/>
            <person name="Cheng J.-F."/>
            <person name="Goodwin L."/>
            <person name="Pitluck S."/>
            <person name="Lu M."/>
            <person name="Detter J.C."/>
            <person name="Han C."/>
            <person name="Tapia R."/>
            <person name="Land M."/>
            <person name="Hauser L."/>
            <person name="Kyrpides N."/>
            <person name="Ivanova N."/>
            <person name="Ovchinnikova G."/>
            <person name="Pagani I."/>
            <person name="Sobecky P.A."/>
            <person name="Martinez R.J."/>
            <person name="Woyke T."/>
        </authorList>
    </citation>
    <scope>NUCLEOTIDE SEQUENCE [LARGE SCALE GENOMIC DNA]</scope>
    <source>
        <strain evidence="2">Y9602</strain>
    </source>
</reference>
<dbReference type="OrthoDB" id="8562788at2"/>
<proteinExistence type="predicted"/>
<protein>
    <submittedName>
        <fullName evidence="1">Small terminase subunit</fullName>
    </submittedName>
</protein>
<gene>
    <name evidence="1" type="ordered locus">Rahaq_2537</name>
</gene>
<dbReference type="GO" id="GO:0003677">
    <property type="term" value="F:DNA binding"/>
    <property type="evidence" value="ECO:0007669"/>
    <property type="project" value="InterPro"/>
</dbReference>
<dbReference type="GO" id="GO:0004519">
    <property type="term" value="F:endonuclease activity"/>
    <property type="evidence" value="ECO:0007669"/>
    <property type="project" value="InterPro"/>
</dbReference>
<dbReference type="RefSeq" id="WP_013575844.1">
    <property type="nucleotide sequence ID" value="NC_015061.1"/>
</dbReference>
<dbReference type="KEGG" id="rah:Rahaq_2537"/>